<organism evidence="1 4">
    <name type="scientific">Arthrobacter bambusae</name>
    <dbReference type="NCBI Taxonomy" id="1338426"/>
    <lineage>
        <taxon>Bacteria</taxon>
        <taxon>Bacillati</taxon>
        <taxon>Actinomycetota</taxon>
        <taxon>Actinomycetes</taxon>
        <taxon>Micrococcales</taxon>
        <taxon>Micrococcaceae</taxon>
        <taxon>Arthrobacter</taxon>
    </lineage>
</organism>
<evidence type="ECO:0000313" key="2">
    <source>
        <dbReference type="EMBL" id="MDQ0180772.1"/>
    </source>
</evidence>
<keyword evidence="3" id="KW-1185">Reference proteome</keyword>
<dbReference type="EMBL" id="JAUSTF010000004">
    <property type="protein sequence ID" value="MDQ0180772.1"/>
    <property type="molecule type" value="Genomic_DNA"/>
</dbReference>
<evidence type="ECO:0000313" key="4">
    <source>
        <dbReference type="Proteomes" id="UP001242995"/>
    </source>
</evidence>
<dbReference type="Proteomes" id="UP001242995">
    <property type="component" value="Unassembled WGS sequence"/>
</dbReference>
<dbReference type="AlphaFoldDB" id="A0AAW8DHZ0"/>
<proteinExistence type="predicted"/>
<reference evidence="1 3" key="1">
    <citation type="submission" date="2023-07" db="EMBL/GenBank/DDBJ databases">
        <title>Sorghum-associated microbial communities from plants grown in Nebraska, USA.</title>
        <authorList>
            <person name="Schachtman D."/>
        </authorList>
    </citation>
    <scope>NUCLEOTIDE SEQUENCE</scope>
    <source>
        <strain evidence="1">DS1006</strain>
        <strain evidence="2 3">DS1016</strain>
    </source>
</reference>
<comment type="caution">
    <text evidence="1">The sequence shown here is derived from an EMBL/GenBank/DDBJ whole genome shotgun (WGS) entry which is preliminary data.</text>
</comment>
<name>A0AAW8DHZ0_9MICC</name>
<evidence type="ECO:0000313" key="1">
    <source>
        <dbReference type="EMBL" id="MDP9904799.1"/>
    </source>
</evidence>
<gene>
    <name evidence="1" type="ORF">J2S90_001754</name>
    <name evidence="2" type="ORF">J2S93_002199</name>
</gene>
<dbReference type="EMBL" id="JAUSRG010000003">
    <property type="protein sequence ID" value="MDP9904799.1"/>
    <property type="molecule type" value="Genomic_DNA"/>
</dbReference>
<accession>A0AAW8DHZ0</accession>
<sequence>MRLRGPGSGAGRSIFAGLIMSERRKLRTTLDEAGVSVNSRTFRRAPCGWTIDGRLTCAATSRELARLVTKAAVSDKSTAPRGSVTIFGFAG</sequence>
<protein>
    <submittedName>
        <fullName evidence="1">Uncharacterized protein</fullName>
    </submittedName>
</protein>
<evidence type="ECO:0000313" key="3">
    <source>
        <dbReference type="Proteomes" id="UP001230951"/>
    </source>
</evidence>
<dbReference type="Proteomes" id="UP001230951">
    <property type="component" value="Unassembled WGS sequence"/>
</dbReference>